<organism evidence="1 2">
    <name type="scientific">Parelaphostrongylus tenuis</name>
    <name type="common">Meningeal worm</name>
    <dbReference type="NCBI Taxonomy" id="148309"/>
    <lineage>
        <taxon>Eukaryota</taxon>
        <taxon>Metazoa</taxon>
        <taxon>Ecdysozoa</taxon>
        <taxon>Nematoda</taxon>
        <taxon>Chromadorea</taxon>
        <taxon>Rhabditida</taxon>
        <taxon>Rhabditina</taxon>
        <taxon>Rhabditomorpha</taxon>
        <taxon>Strongyloidea</taxon>
        <taxon>Metastrongylidae</taxon>
        <taxon>Parelaphostrongylus</taxon>
    </lineage>
</organism>
<dbReference type="AlphaFoldDB" id="A0AAD5N341"/>
<gene>
    <name evidence="1" type="ORF">KIN20_020336</name>
</gene>
<protein>
    <submittedName>
        <fullName evidence="1">Uncharacterized protein</fullName>
    </submittedName>
</protein>
<dbReference type="EMBL" id="JAHQIW010004123">
    <property type="protein sequence ID" value="KAJ1361146.1"/>
    <property type="molecule type" value="Genomic_DNA"/>
</dbReference>
<dbReference type="Proteomes" id="UP001196413">
    <property type="component" value="Unassembled WGS sequence"/>
</dbReference>
<comment type="caution">
    <text evidence="1">The sequence shown here is derived from an EMBL/GenBank/DDBJ whole genome shotgun (WGS) entry which is preliminary data.</text>
</comment>
<feature type="non-terminal residue" evidence="1">
    <location>
        <position position="1"/>
    </location>
</feature>
<reference evidence="1" key="1">
    <citation type="submission" date="2021-06" db="EMBL/GenBank/DDBJ databases">
        <title>Parelaphostrongylus tenuis whole genome reference sequence.</title>
        <authorList>
            <person name="Garwood T.J."/>
            <person name="Larsen P.A."/>
            <person name="Fountain-Jones N.M."/>
            <person name="Garbe J.R."/>
            <person name="Macchietto M.G."/>
            <person name="Kania S.A."/>
            <person name="Gerhold R.W."/>
            <person name="Richards J.E."/>
            <person name="Wolf T.M."/>
        </authorList>
    </citation>
    <scope>NUCLEOTIDE SEQUENCE</scope>
    <source>
        <strain evidence="1">MNPRO001-30</strain>
        <tissue evidence="1">Meninges</tissue>
    </source>
</reference>
<evidence type="ECO:0000313" key="1">
    <source>
        <dbReference type="EMBL" id="KAJ1361146.1"/>
    </source>
</evidence>
<accession>A0AAD5N341</accession>
<keyword evidence="2" id="KW-1185">Reference proteome</keyword>
<evidence type="ECO:0000313" key="2">
    <source>
        <dbReference type="Proteomes" id="UP001196413"/>
    </source>
</evidence>
<sequence>DIAKRNGTKHRRAAPWHLKLDSIDARGREGINNEKQLLENPQILTYRAKKYGSGKRAASKECDD</sequence>
<proteinExistence type="predicted"/>
<name>A0AAD5N341_PARTN</name>